<dbReference type="OrthoDB" id="9804993at2"/>
<dbReference type="RefSeq" id="WP_133613424.1">
    <property type="nucleotide sequence ID" value="NZ_SNYW01000008.1"/>
</dbReference>
<accession>A0A4R6WQQ8</accession>
<dbReference type="EMBL" id="SNYW01000008">
    <property type="protein sequence ID" value="TDQ82116.1"/>
    <property type="molecule type" value="Genomic_DNA"/>
</dbReference>
<reference evidence="1 2" key="1">
    <citation type="submission" date="2019-03" db="EMBL/GenBank/DDBJ databases">
        <title>Genomic Encyclopedia of Type Strains, Phase III (KMG-III): the genomes of soil and plant-associated and newly described type strains.</title>
        <authorList>
            <person name="Whitman W."/>
        </authorList>
    </citation>
    <scope>NUCLEOTIDE SEQUENCE [LARGE SCALE GENOMIC DNA]</scope>
    <source>
        <strain evidence="1 2">CGMCC 1.7660</strain>
    </source>
</reference>
<evidence type="ECO:0008006" key="3">
    <source>
        <dbReference type="Google" id="ProtNLM"/>
    </source>
</evidence>
<name>A0A4R6WQQ8_9PROT</name>
<gene>
    <name evidence="1" type="ORF">A8950_1936</name>
</gene>
<evidence type="ECO:0000313" key="1">
    <source>
        <dbReference type="EMBL" id="TDQ82116.1"/>
    </source>
</evidence>
<keyword evidence="2" id="KW-1185">Reference proteome</keyword>
<proteinExistence type="predicted"/>
<dbReference type="InterPro" id="IPR029058">
    <property type="entry name" value="AB_hydrolase_fold"/>
</dbReference>
<dbReference type="AlphaFoldDB" id="A0A4R6WQQ8"/>
<evidence type="ECO:0000313" key="2">
    <source>
        <dbReference type="Proteomes" id="UP000295783"/>
    </source>
</evidence>
<dbReference type="InterPro" id="IPR010662">
    <property type="entry name" value="RBBP9/YdeN"/>
</dbReference>
<sequence>MDADILHAPVIIIPGLGNSGPAHWQRLWQVRLGPVARAVEQADWDRPDRAGWIAALDAAIATADNPPVLAAHSLSCALVAHWAGLHRRDIAGALLVAPADTDSDSHTPPEAHVFRPMPQRRLFFPSIVVASRDDPYVALGRAEAFARAWGSEFVDIGPAGHINSETGFGPWPLGEVLLERLRRHVVAPATQGL</sequence>
<dbReference type="Gene3D" id="3.40.50.1820">
    <property type="entry name" value="alpha/beta hydrolase"/>
    <property type="match status" value="1"/>
</dbReference>
<protein>
    <recommendedName>
        <fullName evidence="3">Alpha/beta hydrolase</fullName>
    </recommendedName>
</protein>
<dbReference type="GO" id="GO:0016787">
    <property type="term" value="F:hydrolase activity"/>
    <property type="evidence" value="ECO:0007669"/>
    <property type="project" value="InterPro"/>
</dbReference>
<comment type="caution">
    <text evidence="1">The sequence shown here is derived from an EMBL/GenBank/DDBJ whole genome shotgun (WGS) entry which is preliminary data.</text>
</comment>
<dbReference type="Pfam" id="PF06821">
    <property type="entry name" value="Ser_hydrolase"/>
    <property type="match status" value="1"/>
</dbReference>
<dbReference type="Proteomes" id="UP000295783">
    <property type="component" value="Unassembled WGS sequence"/>
</dbReference>
<organism evidence="1 2">
    <name type="scientific">Dongia mobilis</name>
    <dbReference type="NCBI Taxonomy" id="578943"/>
    <lineage>
        <taxon>Bacteria</taxon>
        <taxon>Pseudomonadati</taxon>
        <taxon>Pseudomonadota</taxon>
        <taxon>Alphaproteobacteria</taxon>
        <taxon>Rhodospirillales</taxon>
        <taxon>Dongiaceae</taxon>
        <taxon>Dongia</taxon>
    </lineage>
</organism>
<dbReference type="SUPFAM" id="SSF53474">
    <property type="entry name" value="alpha/beta-Hydrolases"/>
    <property type="match status" value="1"/>
</dbReference>